<dbReference type="CDD" id="cd03444">
    <property type="entry name" value="Thioesterase_II_repeat1"/>
    <property type="match status" value="1"/>
</dbReference>
<evidence type="ECO:0000256" key="2">
    <source>
        <dbReference type="ARBA" id="ARBA00022801"/>
    </source>
</evidence>
<dbReference type="OrthoDB" id="9781019at2"/>
<keyword evidence="6" id="KW-1185">Reference proteome</keyword>
<dbReference type="GO" id="GO:0047617">
    <property type="term" value="F:fatty acyl-CoA hydrolase activity"/>
    <property type="evidence" value="ECO:0007669"/>
    <property type="project" value="InterPro"/>
</dbReference>
<dbReference type="InterPro" id="IPR003703">
    <property type="entry name" value="Acyl_CoA_thio"/>
</dbReference>
<evidence type="ECO:0000313" key="6">
    <source>
        <dbReference type="Proteomes" id="UP000429229"/>
    </source>
</evidence>
<dbReference type="RefSeq" id="WP_160615462.1">
    <property type="nucleotide sequence ID" value="NZ_WTYR01000001.1"/>
</dbReference>
<feature type="domain" description="Acyl-CoA thioesterase 2 C-terminal" evidence="3">
    <location>
        <begin position="140"/>
        <end position="250"/>
    </location>
</feature>
<dbReference type="Gene3D" id="2.40.160.210">
    <property type="entry name" value="Acyl-CoA thioesterase, double hotdog domain"/>
    <property type="match status" value="1"/>
</dbReference>
<evidence type="ECO:0000259" key="3">
    <source>
        <dbReference type="Pfam" id="PF02551"/>
    </source>
</evidence>
<dbReference type="Pfam" id="PF02551">
    <property type="entry name" value="Acyl_CoA_thio"/>
    <property type="match status" value="1"/>
</dbReference>
<dbReference type="InterPro" id="IPR049449">
    <property type="entry name" value="TesB_ACOT8-like_N"/>
</dbReference>
<dbReference type="InterPro" id="IPR025652">
    <property type="entry name" value="TesB_C"/>
</dbReference>
<dbReference type="Proteomes" id="UP000429229">
    <property type="component" value="Unassembled WGS sequence"/>
</dbReference>
<dbReference type="PANTHER" id="PTHR11066">
    <property type="entry name" value="ACYL-COA THIOESTERASE"/>
    <property type="match status" value="1"/>
</dbReference>
<dbReference type="InterPro" id="IPR042171">
    <property type="entry name" value="Acyl-CoA_hotdog"/>
</dbReference>
<dbReference type="GO" id="GO:0009062">
    <property type="term" value="P:fatty acid catabolic process"/>
    <property type="evidence" value="ECO:0007669"/>
    <property type="project" value="TreeGrafter"/>
</dbReference>
<proteinExistence type="inferred from homology"/>
<dbReference type="GO" id="GO:0006637">
    <property type="term" value="P:acyl-CoA metabolic process"/>
    <property type="evidence" value="ECO:0007669"/>
    <property type="project" value="InterPro"/>
</dbReference>
<comment type="similarity">
    <text evidence="1">Belongs to the C/M/P thioester hydrolase family.</text>
</comment>
<accession>A0A6I4U386</accession>
<keyword evidence="2" id="KW-0378">Hydrolase</keyword>
<comment type="caution">
    <text evidence="5">The sequence shown here is derived from an EMBL/GenBank/DDBJ whole genome shotgun (WGS) entry which is preliminary data.</text>
</comment>
<reference evidence="5 6" key="1">
    <citation type="submission" date="2019-12" db="EMBL/GenBank/DDBJ databases">
        <title>Genomic-based taxomic classification of the family Erythrobacteraceae.</title>
        <authorList>
            <person name="Xu L."/>
        </authorList>
    </citation>
    <scope>NUCLEOTIDE SEQUENCE [LARGE SCALE GENOMIC DNA]</scope>
    <source>
        <strain evidence="5 6">LMG 29519</strain>
    </source>
</reference>
<evidence type="ECO:0000256" key="1">
    <source>
        <dbReference type="ARBA" id="ARBA00006538"/>
    </source>
</evidence>
<organism evidence="5 6">
    <name type="scientific">Alteriqipengyuania halimionae</name>
    <dbReference type="NCBI Taxonomy" id="1926630"/>
    <lineage>
        <taxon>Bacteria</taxon>
        <taxon>Pseudomonadati</taxon>
        <taxon>Pseudomonadota</taxon>
        <taxon>Alphaproteobacteria</taxon>
        <taxon>Sphingomonadales</taxon>
        <taxon>Erythrobacteraceae</taxon>
        <taxon>Alteriqipengyuania</taxon>
    </lineage>
</organism>
<gene>
    <name evidence="5" type="ORF">GRI68_02015</name>
</gene>
<protein>
    <submittedName>
        <fullName evidence="5">Acyl-CoA thioesterase II</fullName>
    </submittedName>
</protein>
<sequence length="264" mass="29545">MGPRLFGGHAIAQALLAASAMENGDRLPHSLHAHFLKAGSSAHPVRYSVTPLSAGRSFAVRRVDGHQDDRLIFTMTVSFHLEEPGFEHTSSPPFSLDIDAALTRLEHWRASDTKAASLPIVERLQKRPIEIVPIDPSGLFGSQGREPKTAVWMRMREATEANLLIQRALLSYASDMMFLRNALLPHGIRPGSDTIQAASLDHAVWFHETPDFDQWHLFATESPWAGHARGLNRGHFYDLDGRMIATVSQESLMRPKNHDREEHK</sequence>
<dbReference type="SUPFAM" id="SSF54637">
    <property type="entry name" value="Thioesterase/thiol ester dehydrase-isomerase"/>
    <property type="match status" value="2"/>
</dbReference>
<evidence type="ECO:0000313" key="5">
    <source>
        <dbReference type="EMBL" id="MXP08952.1"/>
    </source>
</evidence>
<evidence type="ECO:0000259" key="4">
    <source>
        <dbReference type="Pfam" id="PF13622"/>
    </source>
</evidence>
<dbReference type="InterPro" id="IPR029069">
    <property type="entry name" value="HotDog_dom_sf"/>
</dbReference>
<feature type="domain" description="Acyl-CoA thioesterase-like N-terminal HotDog" evidence="4">
    <location>
        <begin position="2"/>
        <end position="80"/>
    </location>
</feature>
<dbReference type="Pfam" id="PF13622">
    <property type="entry name" value="4HBT_3"/>
    <property type="match status" value="1"/>
</dbReference>
<dbReference type="CDD" id="cd03445">
    <property type="entry name" value="Thioesterase_II_repeat2"/>
    <property type="match status" value="1"/>
</dbReference>
<dbReference type="PANTHER" id="PTHR11066:SF34">
    <property type="entry name" value="ACYL-COENZYME A THIOESTERASE 8"/>
    <property type="match status" value="1"/>
</dbReference>
<name>A0A6I4U386_9SPHN</name>
<dbReference type="EMBL" id="WTYR01000001">
    <property type="protein sequence ID" value="MXP08952.1"/>
    <property type="molecule type" value="Genomic_DNA"/>
</dbReference>
<dbReference type="AlphaFoldDB" id="A0A6I4U386"/>